<comment type="caution">
    <text evidence="2">The sequence shown here is derived from an EMBL/GenBank/DDBJ whole genome shotgun (WGS) entry which is preliminary data.</text>
</comment>
<dbReference type="EMBL" id="JAWDGP010006390">
    <property type="protein sequence ID" value="KAK3741830.1"/>
    <property type="molecule type" value="Genomic_DNA"/>
</dbReference>
<evidence type="ECO:0000313" key="3">
    <source>
        <dbReference type="Proteomes" id="UP001283361"/>
    </source>
</evidence>
<accession>A0AAE0YD91</accession>
<dbReference type="SUPFAM" id="SSF161084">
    <property type="entry name" value="MAPEG domain-like"/>
    <property type="match status" value="1"/>
</dbReference>
<evidence type="ECO:0000313" key="2">
    <source>
        <dbReference type="EMBL" id="KAK3741830.1"/>
    </source>
</evidence>
<dbReference type="AlphaFoldDB" id="A0AAE0YD91"/>
<dbReference type="Proteomes" id="UP001283361">
    <property type="component" value="Unassembled WGS sequence"/>
</dbReference>
<dbReference type="Gene3D" id="1.20.120.550">
    <property type="entry name" value="Membrane associated eicosanoid/glutathione metabolism-like domain"/>
    <property type="match status" value="1"/>
</dbReference>
<proteinExistence type="predicted"/>
<dbReference type="GO" id="GO:0032588">
    <property type="term" value="C:trans-Golgi network membrane"/>
    <property type="evidence" value="ECO:0007669"/>
    <property type="project" value="TreeGrafter"/>
</dbReference>
<gene>
    <name evidence="2" type="ORF">RRG08_018530</name>
</gene>
<organism evidence="2 3">
    <name type="scientific">Elysia crispata</name>
    <name type="common">lettuce slug</name>
    <dbReference type="NCBI Taxonomy" id="231223"/>
    <lineage>
        <taxon>Eukaryota</taxon>
        <taxon>Metazoa</taxon>
        <taxon>Spiralia</taxon>
        <taxon>Lophotrochozoa</taxon>
        <taxon>Mollusca</taxon>
        <taxon>Gastropoda</taxon>
        <taxon>Heterobranchia</taxon>
        <taxon>Euthyneura</taxon>
        <taxon>Panpulmonata</taxon>
        <taxon>Sacoglossa</taxon>
        <taxon>Placobranchoidea</taxon>
        <taxon>Plakobranchidae</taxon>
        <taxon>Elysia</taxon>
    </lineage>
</organism>
<protein>
    <submittedName>
        <fullName evidence="2">Uncharacterized protein</fullName>
    </submittedName>
</protein>
<feature type="transmembrane region" description="Helical" evidence="1">
    <location>
        <begin position="12"/>
        <end position="34"/>
    </location>
</feature>
<keyword evidence="1" id="KW-1133">Transmembrane helix</keyword>
<evidence type="ECO:0000256" key="1">
    <source>
        <dbReference type="SAM" id="Phobius"/>
    </source>
</evidence>
<dbReference type="InterPro" id="IPR023352">
    <property type="entry name" value="MAPEG-like_dom_sf"/>
</dbReference>
<name>A0AAE0YD91_9GAST</name>
<reference evidence="2" key="1">
    <citation type="journal article" date="2023" name="G3 (Bethesda)">
        <title>A reference genome for the long-term kleptoplast-retaining sea slug Elysia crispata morphotype clarki.</title>
        <authorList>
            <person name="Eastman K.E."/>
            <person name="Pendleton A.L."/>
            <person name="Shaikh M.A."/>
            <person name="Suttiyut T."/>
            <person name="Ogas R."/>
            <person name="Tomko P."/>
            <person name="Gavelis G."/>
            <person name="Widhalm J.R."/>
            <person name="Wisecaver J.H."/>
        </authorList>
    </citation>
    <scope>NUCLEOTIDE SEQUENCE</scope>
    <source>
        <strain evidence="2">ECLA1</strain>
    </source>
</reference>
<keyword evidence="3" id="KW-1185">Reference proteome</keyword>
<sequence length="185" mass="20763">MAQSQPFERQIVITNAIKTTIGLAVTSGALYYYVPIPVPSLPTITHRFLYTLRLQTPAFLILMASILDVSIIRLYTPAINPLSGNAEHHVLFANCFLTNHVQQMLLNVPGQLVLASFLDEGQMKVIPILVALFVFGRASFYMGYKRSYLKRTVGFMSSMVPSCIIWIVNAYFLGKVLFQNETIKV</sequence>
<feature type="transmembrane region" description="Helical" evidence="1">
    <location>
        <begin position="156"/>
        <end position="178"/>
    </location>
</feature>
<feature type="transmembrane region" description="Helical" evidence="1">
    <location>
        <begin position="125"/>
        <end position="144"/>
    </location>
</feature>
<feature type="transmembrane region" description="Helical" evidence="1">
    <location>
        <begin position="54"/>
        <end position="75"/>
    </location>
</feature>
<keyword evidence="1" id="KW-0472">Membrane</keyword>
<dbReference type="PANTHER" id="PTHR31004:SF1">
    <property type="entry name" value="TRANSMEMBRANE PROTEIN 79"/>
    <property type="match status" value="1"/>
</dbReference>
<dbReference type="GO" id="GO:0005765">
    <property type="term" value="C:lysosomal membrane"/>
    <property type="evidence" value="ECO:0007669"/>
    <property type="project" value="TreeGrafter"/>
</dbReference>
<dbReference type="GO" id="GO:0045055">
    <property type="term" value="P:regulated exocytosis"/>
    <property type="evidence" value="ECO:0007669"/>
    <property type="project" value="TreeGrafter"/>
</dbReference>
<keyword evidence="1" id="KW-0812">Transmembrane</keyword>
<dbReference type="PANTHER" id="PTHR31004">
    <property type="entry name" value="TRANSMEMBRANE PROTEIN 79"/>
    <property type="match status" value="1"/>
</dbReference>